<reference evidence="2 3" key="1">
    <citation type="submission" date="2019-05" db="EMBL/GenBank/DDBJ databases">
        <title>Another draft genome of Portunus trituberculatus and its Hox gene families provides insights of decapod evolution.</title>
        <authorList>
            <person name="Jeong J.-H."/>
            <person name="Song I."/>
            <person name="Kim S."/>
            <person name="Choi T."/>
            <person name="Kim D."/>
            <person name="Ryu S."/>
            <person name="Kim W."/>
        </authorList>
    </citation>
    <scope>NUCLEOTIDE SEQUENCE [LARGE SCALE GENOMIC DNA]</scope>
    <source>
        <tissue evidence="2">Muscle</tissue>
    </source>
</reference>
<evidence type="ECO:0008006" key="4">
    <source>
        <dbReference type="Google" id="ProtNLM"/>
    </source>
</evidence>
<accession>A0A5B7KFM7</accession>
<evidence type="ECO:0000256" key="1">
    <source>
        <dbReference type="SAM" id="MobiDB-lite"/>
    </source>
</evidence>
<evidence type="ECO:0000313" key="3">
    <source>
        <dbReference type="Proteomes" id="UP000324222"/>
    </source>
</evidence>
<proteinExistence type="predicted"/>
<dbReference type="Proteomes" id="UP000324222">
    <property type="component" value="Unassembled WGS sequence"/>
</dbReference>
<dbReference type="EMBL" id="VSRR010148703">
    <property type="protein sequence ID" value="MPD05970.1"/>
    <property type="molecule type" value="Genomic_DNA"/>
</dbReference>
<protein>
    <recommendedName>
        <fullName evidence="4">C2H2-type domain-containing protein</fullName>
    </recommendedName>
</protein>
<dbReference type="Gene3D" id="3.30.160.60">
    <property type="entry name" value="Classic Zinc Finger"/>
    <property type="match status" value="1"/>
</dbReference>
<keyword evidence="3" id="KW-1185">Reference proteome</keyword>
<feature type="compositionally biased region" description="Polar residues" evidence="1">
    <location>
        <begin position="68"/>
        <end position="77"/>
    </location>
</feature>
<gene>
    <name evidence="2" type="ORF">E2C01_101745</name>
</gene>
<sequence>MGQGEGSALSASRRCRSVTCPLCPHRAALKGNIKKHIAAVHRHAPHTTTTTTTPAPPTTVPAAAAPQGSDSFQASSSQDLEILDGCCLAPHTSY</sequence>
<evidence type="ECO:0000313" key="2">
    <source>
        <dbReference type="EMBL" id="MPD05970.1"/>
    </source>
</evidence>
<name>A0A5B7KFM7_PORTR</name>
<organism evidence="2 3">
    <name type="scientific">Portunus trituberculatus</name>
    <name type="common">Swimming crab</name>
    <name type="synonym">Neptunus trituberculatus</name>
    <dbReference type="NCBI Taxonomy" id="210409"/>
    <lineage>
        <taxon>Eukaryota</taxon>
        <taxon>Metazoa</taxon>
        <taxon>Ecdysozoa</taxon>
        <taxon>Arthropoda</taxon>
        <taxon>Crustacea</taxon>
        <taxon>Multicrustacea</taxon>
        <taxon>Malacostraca</taxon>
        <taxon>Eumalacostraca</taxon>
        <taxon>Eucarida</taxon>
        <taxon>Decapoda</taxon>
        <taxon>Pleocyemata</taxon>
        <taxon>Brachyura</taxon>
        <taxon>Eubrachyura</taxon>
        <taxon>Portunoidea</taxon>
        <taxon>Portunidae</taxon>
        <taxon>Portuninae</taxon>
        <taxon>Portunus</taxon>
    </lineage>
</organism>
<comment type="caution">
    <text evidence="2">The sequence shown here is derived from an EMBL/GenBank/DDBJ whole genome shotgun (WGS) entry which is preliminary data.</text>
</comment>
<dbReference type="AlphaFoldDB" id="A0A5B7KFM7"/>
<feature type="region of interest" description="Disordered" evidence="1">
    <location>
        <begin position="41"/>
        <end position="77"/>
    </location>
</feature>